<dbReference type="Pfam" id="PF23039">
    <property type="entry name" value="TMEM132_3rd"/>
    <property type="match status" value="1"/>
</dbReference>
<dbReference type="InterPro" id="IPR026307">
    <property type="entry name" value="TMEM132"/>
</dbReference>
<evidence type="ECO:0000259" key="1">
    <source>
        <dbReference type="Pfam" id="PF23039"/>
    </source>
</evidence>
<accession>A0ABR3MXZ5</accession>
<keyword evidence="3" id="KW-1185">Reference proteome</keyword>
<name>A0ABR3MXZ5_9TELE</name>
<dbReference type="PANTHER" id="PTHR13388">
    <property type="entry name" value="DETONATOR, ISOFORM E"/>
    <property type="match status" value="1"/>
</dbReference>
<proteinExistence type="predicted"/>
<comment type="caution">
    <text evidence="2">The sequence shown here is derived from an EMBL/GenBank/DDBJ whole genome shotgun (WGS) entry which is preliminary data.</text>
</comment>
<dbReference type="InterPro" id="IPR055421">
    <property type="entry name" value="TMEM132_3rd"/>
</dbReference>
<gene>
    <name evidence="2" type="ORF">QQF64_031812</name>
</gene>
<evidence type="ECO:0000313" key="3">
    <source>
        <dbReference type="Proteomes" id="UP001558613"/>
    </source>
</evidence>
<feature type="non-terminal residue" evidence="2">
    <location>
        <position position="1"/>
    </location>
</feature>
<dbReference type="PANTHER" id="PTHR13388:SF4">
    <property type="entry name" value="TRANSMEMBRANE PROTEIN 132C"/>
    <property type="match status" value="1"/>
</dbReference>
<organism evidence="2 3">
    <name type="scientific">Cirrhinus molitorella</name>
    <name type="common">mud carp</name>
    <dbReference type="NCBI Taxonomy" id="172907"/>
    <lineage>
        <taxon>Eukaryota</taxon>
        <taxon>Metazoa</taxon>
        <taxon>Chordata</taxon>
        <taxon>Craniata</taxon>
        <taxon>Vertebrata</taxon>
        <taxon>Euteleostomi</taxon>
        <taxon>Actinopterygii</taxon>
        <taxon>Neopterygii</taxon>
        <taxon>Teleostei</taxon>
        <taxon>Ostariophysi</taxon>
        <taxon>Cypriniformes</taxon>
        <taxon>Cyprinidae</taxon>
        <taxon>Labeoninae</taxon>
        <taxon>Labeonini</taxon>
        <taxon>Cirrhinus</taxon>
    </lineage>
</organism>
<reference evidence="2 3" key="1">
    <citation type="submission" date="2023-09" db="EMBL/GenBank/DDBJ databases">
        <authorList>
            <person name="Wang M."/>
        </authorList>
    </citation>
    <scope>NUCLEOTIDE SEQUENCE [LARGE SCALE GENOMIC DNA]</scope>
    <source>
        <strain evidence="2">GT-2023</strain>
        <tissue evidence="2">Liver</tissue>
    </source>
</reference>
<feature type="domain" description="Transmembrane protein TMEM132 cohesin-like" evidence="1">
    <location>
        <begin position="1"/>
        <end position="102"/>
    </location>
</feature>
<evidence type="ECO:0000313" key="2">
    <source>
        <dbReference type="EMBL" id="KAL1269523.1"/>
    </source>
</evidence>
<dbReference type="EMBL" id="JAYMGO010000008">
    <property type="protein sequence ID" value="KAL1269523.1"/>
    <property type="molecule type" value="Genomic_DNA"/>
</dbReference>
<protein>
    <recommendedName>
        <fullName evidence="1">Transmembrane protein TMEM132 cohesin-like domain-containing protein</fullName>
    </recommendedName>
</protein>
<sequence length="217" mass="24254">VKLKDGVAFLGARPSNPTLWMVSQDVRTEGHRIVTLHCRRKESSYGQSVEPGWQRVVQVDLEVDGVGSTVGSRSISWAVEYPGIRAGNEETETHIHLAQKDLVGIVPLAMCCQIQLCSDVEVSQYSLADEEEFGLCKIIWRLHSKKKFSAEMVGKQEKLCAFCVSGLMWEFTPEQSAPVVVRQMRRGDVLLPTFLQTRFLEEVTSSPVGADLWSPMT</sequence>
<dbReference type="Proteomes" id="UP001558613">
    <property type="component" value="Unassembled WGS sequence"/>
</dbReference>